<proteinExistence type="predicted"/>
<evidence type="ECO:0000259" key="2">
    <source>
        <dbReference type="Pfam" id="PF00534"/>
    </source>
</evidence>
<dbReference type="Proteomes" id="UP000573599">
    <property type="component" value="Unassembled WGS sequence"/>
</dbReference>
<dbReference type="GO" id="GO:0016757">
    <property type="term" value="F:glycosyltransferase activity"/>
    <property type="evidence" value="ECO:0007669"/>
    <property type="project" value="InterPro"/>
</dbReference>
<dbReference type="RefSeq" id="WP_179421957.1">
    <property type="nucleotide sequence ID" value="NZ_JACCAB010000001.1"/>
</dbReference>
<dbReference type="SUPFAM" id="SSF53756">
    <property type="entry name" value="UDP-Glycosyltransferase/glycogen phosphorylase"/>
    <property type="match status" value="1"/>
</dbReference>
<dbReference type="PANTHER" id="PTHR12526">
    <property type="entry name" value="GLYCOSYLTRANSFERASE"/>
    <property type="match status" value="1"/>
</dbReference>
<gene>
    <name evidence="3" type="ORF">BJ986_002122</name>
</gene>
<protein>
    <submittedName>
        <fullName evidence="3">Glycosyltransferase involved in cell wall biosynthesis</fullName>
    </submittedName>
</protein>
<evidence type="ECO:0000313" key="4">
    <source>
        <dbReference type="Proteomes" id="UP000573599"/>
    </source>
</evidence>
<accession>A0A852WN26</accession>
<evidence type="ECO:0000256" key="1">
    <source>
        <dbReference type="ARBA" id="ARBA00022679"/>
    </source>
</evidence>
<evidence type="ECO:0000313" key="3">
    <source>
        <dbReference type="EMBL" id="NYG07635.1"/>
    </source>
</evidence>
<feature type="domain" description="Glycosyl transferase family 1" evidence="2">
    <location>
        <begin position="171"/>
        <end position="332"/>
    </location>
</feature>
<dbReference type="InterPro" id="IPR001296">
    <property type="entry name" value="Glyco_trans_1"/>
</dbReference>
<comment type="caution">
    <text evidence="3">The sequence shown here is derived from an EMBL/GenBank/DDBJ whole genome shotgun (WGS) entry which is preliminary data.</text>
</comment>
<reference evidence="3 4" key="1">
    <citation type="submission" date="2020-07" db="EMBL/GenBank/DDBJ databases">
        <title>Sequencing the genomes of 1000 actinobacteria strains.</title>
        <authorList>
            <person name="Klenk H.-P."/>
        </authorList>
    </citation>
    <scope>NUCLEOTIDE SEQUENCE [LARGE SCALE GENOMIC DNA]</scope>
    <source>
        <strain evidence="3 4">DSM 23987</strain>
    </source>
</reference>
<name>A0A852WN26_9MICO</name>
<keyword evidence="4" id="KW-1185">Reference proteome</keyword>
<dbReference type="AlphaFoldDB" id="A0A852WN26"/>
<dbReference type="Pfam" id="PF00534">
    <property type="entry name" value="Glycos_transf_1"/>
    <property type="match status" value="1"/>
</dbReference>
<dbReference type="EMBL" id="JACCAB010000001">
    <property type="protein sequence ID" value="NYG07635.1"/>
    <property type="molecule type" value="Genomic_DNA"/>
</dbReference>
<dbReference type="Gene3D" id="3.40.50.2000">
    <property type="entry name" value="Glycogen Phosphorylase B"/>
    <property type="match status" value="1"/>
</dbReference>
<organism evidence="3 4">
    <name type="scientific">Pedococcus badiiscoriae</name>
    <dbReference type="NCBI Taxonomy" id="642776"/>
    <lineage>
        <taxon>Bacteria</taxon>
        <taxon>Bacillati</taxon>
        <taxon>Actinomycetota</taxon>
        <taxon>Actinomycetes</taxon>
        <taxon>Micrococcales</taxon>
        <taxon>Intrasporangiaceae</taxon>
        <taxon>Pedococcus</taxon>
    </lineage>
</organism>
<sequence>MVDVSVVTSGHDVSDARLHRVCAALLGHGLTVEVIGLGDAGQGPDGAEVHTTPRGGMAARALAAPRKAAAARGAVLLALDPDSLLASLVVGRLRRRRVVADVHEDYAALLSDRSWAAGWRGTVGRALAGLATAAARRADLVVVADDHLPPLTARHRFVLRNLPDLAMLPPLGAPDPQPRALYVGDVRGSRGLWSMLDAIEQAPAWHLDVVGPVAGGDADELAARLRRSGLDDRVRFHGRLPPRQAWAVAEGAWCGLALLEDTPAFRAATPSKLYEYLGCGLAVVVTDLPRQAELVRDSGGGQVVPPGPLAGSATAAVLNDWVQDPATLADRRTAAGRWRSQALQDNPYADLARRVAALGEARAGADPAAGPPAHRP</sequence>
<keyword evidence="1 3" id="KW-0808">Transferase</keyword>